<dbReference type="Pfam" id="PF00664">
    <property type="entry name" value="ABC_membrane"/>
    <property type="match status" value="2"/>
</dbReference>
<dbReference type="InterPro" id="IPR039421">
    <property type="entry name" value="Type_1_exporter"/>
</dbReference>
<dbReference type="Proteomes" id="UP000189703">
    <property type="component" value="Unplaced"/>
</dbReference>
<dbReference type="FunFam" id="3.40.50.300:FF:000205">
    <property type="entry name" value="ABC transporter B family member 4"/>
    <property type="match status" value="2"/>
</dbReference>
<evidence type="ECO:0000313" key="11">
    <source>
        <dbReference type="RefSeq" id="XP_010266821.1"/>
    </source>
</evidence>
<dbReference type="OMA" id="PGSIYKQ"/>
<dbReference type="OrthoDB" id="6500128at2759"/>
<evidence type="ECO:0000256" key="6">
    <source>
        <dbReference type="ARBA" id="ARBA00022741"/>
    </source>
</evidence>
<evidence type="ECO:0000256" key="7">
    <source>
        <dbReference type="ARBA" id="ARBA00022840"/>
    </source>
</evidence>
<dbReference type="InterPro" id="IPR036640">
    <property type="entry name" value="ABC1_TM_sf"/>
</dbReference>
<protein>
    <submittedName>
        <fullName evidence="11">ABC transporter B family member 13-like</fullName>
    </submittedName>
</protein>
<dbReference type="FunCoup" id="A0A1U8AI30">
    <property type="interactions" value="197"/>
</dbReference>
<dbReference type="GO" id="GO:0042626">
    <property type="term" value="F:ATPase-coupled transmembrane transporter activity"/>
    <property type="evidence" value="ECO:0000318"/>
    <property type="project" value="GO_Central"/>
</dbReference>
<dbReference type="InterPro" id="IPR017871">
    <property type="entry name" value="ABC_transporter-like_CS"/>
</dbReference>
<evidence type="ECO:0000256" key="3">
    <source>
        <dbReference type="ARBA" id="ARBA00022448"/>
    </source>
</evidence>
<dbReference type="KEGG" id="nnu:104604247"/>
<dbReference type="PANTHER" id="PTHR43394">
    <property type="entry name" value="ATP-DEPENDENT PERMEASE MDL1, MITOCHONDRIAL"/>
    <property type="match status" value="1"/>
</dbReference>
<dbReference type="CDD" id="cd18577">
    <property type="entry name" value="ABC_6TM_Pgp_ABCB1_D1_like"/>
    <property type="match status" value="1"/>
</dbReference>
<name>A0A1U8AI30_NELNU</name>
<evidence type="ECO:0000256" key="2">
    <source>
        <dbReference type="ARBA" id="ARBA00007577"/>
    </source>
</evidence>
<evidence type="ECO:0000256" key="1">
    <source>
        <dbReference type="ARBA" id="ARBA00004141"/>
    </source>
</evidence>
<keyword evidence="7" id="KW-0067">ATP-binding</keyword>
<organism evidence="10 11">
    <name type="scientific">Nelumbo nucifera</name>
    <name type="common">Sacred lotus</name>
    <dbReference type="NCBI Taxonomy" id="4432"/>
    <lineage>
        <taxon>Eukaryota</taxon>
        <taxon>Viridiplantae</taxon>
        <taxon>Streptophyta</taxon>
        <taxon>Embryophyta</taxon>
        <taxon>Tracheophyta</taxon>
        <taxon>Spermatophyta</taxon>
        <taxon>Magnoliopsida</taxon>
        <taxon>Proteales</taxon>
        <taxon>Nelumbonaceae</taxon>
        <taxon>Nelumbo</taxon>
    </lineage>
</organism>
<evidence type="ECO:0000256" key="5">
    <source>
        <dbReference type="ARBA" id="ARBA00022737"/>
    </source>
</evidence>
<comment type="subcellular location">
    <subcellularLocation>
        <location evidence="1">Membrane</location>
        <topology evidence="1">Multi-pass membrane protein</topology>
    </subcellularLocation>
</comment>
<keyword evidence="10" id="KW-1185">Reference proteome</keyword>
<dbReference type="GeneID" id="104604247"/>
<keyword evidence="4" id="KW-0812">Transmembrane</keyword>
<reference evidence="11" key="1">
    <citation type="submission" date="2025-08" db="UniProtKB">
        <authorList>
            <consortium name="RefSeq"/>
        </authorList>
    </citation>
    <scope>IDENTIFICATION</scope>
</reference>
<dbReference type="PROSITE" id="PS00211">
    <property type="entry name" value="ABC_TRANSPORTER_1"/>
    <property type="match status" value="2"/>
</dbReference>
<dbReference type="GO" id="GO:0005886">
    <property type="term" value="C:plasma membrane"/>
    <property type="evidence" value="ECO:0000318"/>
    <property type="project" value="GO_Central"/>
</dbReference>
<keyword evidence="5" id="KW-0677">Repeat</keyword>
<evidence type="ECO:0000313" key="10">
    <source>
        <dbReference type="Proteomes" id="UP000189703"/>
    </source>
</evidence>
<dbReference type="InterPro" id="IPR003593">
    <property type="entry name" value="AAA+_ATPase"/>
</dbReference>
<dbReference type="GO" id="GO:0016887">
    <property type="term" value="F:ATP hydrolysis activity"/>
    <property type="evidence" value="ECO:0007669"/>
    <property type="project" value="InterPro"/>
</dbReference>
<dbReference type="CDD" id="cd18578">
    <property type="entry name" value="ABC_6TM_Pgp_ABCB1_D2_like"/>
    <property type="match status" value="1"/>
</dbReference>
<dbReference type="RefSeq" id="XP_010266821.1">
    <property type="nucleotide sequence ID" value="XM_010268519.2"/>
</dbReference>
<dbReference type="PROSITE" id="PS50893">
    <property type="entry name" value="ABC_TRANSPORTER_2"/>
    <property type="match status" value="2"/>
</dbReference>
<dbReference type="SUPFAM" id="SSF90123">
    <property type="entry name" value="ABC transporter transmembrane region"/>
    <property type="match status" value="2"/>
</dbReference>
<evidence type="ECO:0000256" key="9">
    <source>
        <dbReference type="ARBA" id="ARBA00023136"/>
    </source>
</evidence>
<keyword evidence="6" id="KW-0547">Nucleotide-binding</keyword>
<dbReference type="SMART" id="SM00382">
    <property type="entry name" value="AAA"/>
    <property type="match status" value="2"/>
</dbReference>
<dbReference type="Gene3D" id="3.40.50.300">
    <property type="entry name" value="P-loop containing nucleotide triphosphate hydrolases"/>
    <property type="match status" value="2"/>
</dbReference>
<keyword evidence="9" id="KW-0472">Membrane</keyword>
<dbReference type="InterPro" id="IPR003439">
    <property type="entry name" value="ABC_transporter-like_ATP-bd"/>
</dbReference>
<dbReference type="InterPro" id="IPR027417">
    <property type="entry name" value="P-loop_NTPase"/>
</dbReference>
<dbReference type="AlphaFoldDB" id="A0A1U8AI30"/>
<dbReference type="CDD" id="cd03249">
    <property type="entry name" value="ABC_MTABC3_MDL1_MDL2"/>
    <property type="match status" value="2"/>
</dbReference>
<keyword evidence="8" id="KW-1133">Transmembrane helix</keyword>
<dbReference type="InterPro" id="IPR011527">
    <property type="entry name" value="ABC1_TM_dom"/>
</dbReference>
<proteinExistence type="inferred from homology"/>
<dbReference type="GO" id="GO:0140359">
    <property type="term" value="F:ABC-type transporter activity"/>
    <property type="evidence" value="ECO:0007669"/>
    <property type="project" value="InterPro"/>
</dbReference>
<comment type="similarity">
    <text evidence="2">Belongs to the ABC transporter superfamily. ABCB family. Multidrug resistance exporter (TC 3.A.1.201) subfamily.</text>
</comment>
<keyword evidence="3" id="KW-0813">Transport</keyword>
<gene>
    <name evidence="11" type="primary">LOC104604247</name>
</gene>
<evidence type="ECO:0000256" key="8">
    <source>
        <dbReference type="ARBA" id="ARBA00022989"/>
    </source>
</evidence>
<dbReference type="Pfam" id="PF00005">
    <property type="entry name" value="ABC_tran"/>
    <property type="match status" value="2"/>
</dbReference>
<dbReference type="GO" id="GO:0005524">
    <property type="term" value="F:ATP binding"/>
    <property type="evidence" value="ECO:0007669"/>
    <property type="project" value="UniProtKB-KW"/>
</dbReference>
<dbReference type="SUPFAM" id="SSF52540">
    <property type="entry name" value="P-loop containing nucleoside triphosphate hydrolases"/>
    <property type="match status" value="2"/>
</dbReference>
<dbReference type="Gene3D" id="1.20.1560.10">
    <property type="entry name" value="ABC transporter type 1, transmembrane domain"/>
    <property type="match status" value="2"/>
</dbReference>
<dbReference type="eggNOG" id="KOG0055">
    <property type="taxonomic scope" value="Eukaryota"/>
</dbReference>
<sequence>MEEVEIPSIVVLNGNPQQKTDTEFSSSTNPKVSLFGLFAFADTFDYFLMFLATIGSIIHGAALPLFFVFFGRLINSLDSIAKDPHRLTSEISQEALHFVYLGVLVFASAWMGIAFWMQTGERQAACLRLKYLQSVLKRDIDFFDREARDENIIFCISSDAILVQDAIGDKTGHALRYLAQFCVGIVIGFTTVWQLSLVILAVVPLIVIAGGGYAIIMSTLSRKGEAAYAEAGKDAEEIISQVRTVYSFVGEDKAIEKYSRSLTKALNLGKKSGIVKGVGIGSIYGLLFCSWALLLWYASILVRHRDTDGGKAFSTILNVIFSGLALGQAAPSLGAIGKGRAATSNIISMIQTDSSSSQQMDNGIILPDVSGKIEFSEVSFSYPSRPNKVFEDLSFTIHAGQNFALVGQSGSGKSTIISMMERFYDPTSGKILLDGHDLKSLQLKWLRKQMGLVNQEPALFAMSIAGNIMYGKVDAEMEQIIEASKAANAHSFIQGLPDGYHTQVGEGGAQLSGGQKQRISIARAVLRNPKILLLDEATSALDTESELIVQQALNKIMSERTTIIVAHRLSTIRDVNKIIVLKNGKIVESGTHIELMSKGADGEYANLVNLQKLGNIENPSKGSWIESSGTSTISEIPRMQIHHQRTMSIDRKGLHMVKQELAPTPSIWKLVKLNAPEWPYALLGSVGAVLAGMEAPLFAFGITHMLAVYTSDDDLHIKHEVRRVCLIMIGVGAITVPIYLLQHYFYTLMGEQITSRIRFLMFSAILRNEIGWFDLDENSTGSLTTSLAVDATLVRAAIADRLSTILQNVALTVTAFAISFTLSWRLAAVMVATYPFLISSSLAEQLFLRGFGGDYNRAYSQDIVVVREAITNIRTVAAFGAEDHVVRQFIHELSQSKKQSLLRGHISGVCYGLTLFFAFCSYALALWYASLLIKHKHSSFGDVIKCFMVLLVTAFSIAETFALAPQVVKGSQALGSVFNILQRETAIDANSSTSEAVTQVNGLIEFRNVSFKYPTRPDILVLDDFNLQVPSGCSLALVGQSGSGKSSVISLILRFYDPISGVILIDGRDIRGLNLKGLRMKMGLVQQEPALFSTTIYENIKYGKENASEIEIMNAAKAANAHGFISRMPDGYQTHVGERGIQLSGGQKQRVAIARAILKDPAILLLDEATSALDTASERVVQEALDRLMEGRTTILVAHRLSTIHNADNIAVLKHGKVVETGSHETLILRPDSVYAQLINIQLQNGVA</sequence>
<evidence type="ECO:0000256" key="4">
    <source>
        <dbReference type="ARBA" id="ARBA00022692"/>
    </source>
</evidence>
<accession>A0A1U8AI30</accession>
<dbReference type="PROSITE" id="PS50929">
    <property type="entry name" value="ABC_TM1F"/>
    <property type="match status" value="2"/>
</dbReference>
<dbReference type="PANTHER" id="PTHR43394:SF11">
    <property type="entry name" value="ATP-BINDING CASSETTE TRANSPORTER"/>
    <property type="match status" value="1"/>
</dbReference>